<gene>
    <name evidence="2 3" type="primary">LOC117648649</name>
</gene>
<protein>
    <submittedName>
        <fullName evidence="2 3">Uncharacterized protein LOC117648649</fullName>
    </submittedName>
</protein>
<sequence>MTMVDVERDARWGELQRLRQQGDWEAALAACSARHDPLLLWLQPTMDILRFIGDAARRHGVRDVISVGCGSGLFEWLLASATGLDVLGLEVNRGWWESRYSPPTFLPLVFPDEDGDQSAVEEALRGRSDSCLMFCYFNDTAAFLEYQRAFRGRLLVVAGPVHASHIGHAAPSAPTAHCHPHPFSKDIPSPWKLDASTPIGSTGDYVAVYTR</sequence>
<reference evidence="2 3" key="1">
    <citation type="submission" date="2025-04" db="UniProtKB">
        <authorList>
            <consortium name="RefSeq"/>
        </authorList>
    </citation>
    <scope>IDENTIFICATION</scope>
    <source>
        <tissue evidence="2 3">Total insect</tissue>
    </source>
</reference>
<proteinExistence type="predicted"/>
<evidence type="ECO:0000313" key="2">
    <source>
        <dbReference type="RefSeq" id="XP_034247191.1"/>
    </source>
</evidence>
<dbReference type="GeneID" id="117648649"/>
<dbReference type="Proteomes" id="UP000515158">
    <property type="component" value="Unplaced"/>
</dbReference>
<keyword evidence="1" id="KW-1185">Reference proteome</keyword>
<name>A0A6P8Z3Z7_THRPL</name>
<dbReference type="RefSeq" id="XP_034247191.1">
    <property type="nucleotide sequence ID" value="XM_034391300.1"/>
</dbReference>
<dbReference type="RefSeq" id="XP_034247198.1">
    <property type="nucleotide sequence ID" value="XM_034391307.1"/>
</dbReference>
<evidence type="ECO:0000313" key="1">
    <source>
        <dbReference type="Proteomes" id="UP000515158"/>
    </source>
</evidence>
<dbReference type="AlphaFoldDB" id="A0A6P8Z3Z7"/>
<evidence type="ECO:0000313" key="3">
    <source>
        <dbReference type="RefSeq" id="XP_034247198.1"/>
    </source>
</evidence>
<organism evidence="3">
    <name type="scientific">Thrips palmi</name>
    <name type="common">Melon thrips</name>
    <dbReference type="NCBI Taxonomy" id="161013"/>
    <lineage>
        <taxon>Eukaryota</taxon>
        <taxon>Metazoa</taxon>
        <taxon>Ecdysozoa</taxon>
        <taxon>Arthropoda</taxon>
        <taxon>Hexapoda</taxon>
        <taxon>Insecta</taxon>
        <taxon>Pterygota</taxon>
        <taxon>Neoptera</taxon>
        <taxon>Paraneoptera</taxon>
        <taxon>Thysanoptera</taxon>
        <taxon>Terebrantia</taxon>
        <taxon>Thripoidea</taxon>
        <taxon>Thripidae</taxon>
        <taxon>Thrips</taxon>
    </lineage>
</organism>
<dbReference type="KEGG" id="tpal:117648649"/>
<accession>A0A6P8Z3Z7</accession>
<dbReference type="OrthoDB" id="6375980at2759"/>